<keyword evidence="1" id="KW-0802">TPR repeat</keyword>
<reference evidence="3" key="2">
    <citation type="submission" date="2020-09" db="EMBL/GenBank/DDBJ databases">
        <authorList>
            <person name="Sun Q."/>
            <person name="Zhou Y."/>
        </authorList>
    </citation>
    <scope>NUCLEOTIDE SEQUENCE</scope>
    <source>
        <strain evidence="3">CGMCC 1.10998</strain>
    </source>
</reference>
<dbReference type="Gene3D" id="1.25.40.10">
    <property type="entry name" value="Tetratricopeptide repeat domain"/>
    <property type="match status" value="3"/>
</dbReference>
<dbReference type="PANTHER" id="PTHR45588">
    <property type="entry name" value="TPR DOMAIN-CONTAINING PROTEIN"/>
    <property type="match status" value="1"/>
</dbReference>
<dbReference type="InterPro" id="IPR019734">
    <property type="entry name" value="TPR_rpt"/>
</dbReference>
<dbReference type="PROSITE" id="PS50005">
    <property type="entry name" value="TPR"/>
    <property type="match status" value="1"/>
</dbReference>
<evidence type="ECO:0000256" key="2">
    <source>
        <dbReference type="SAM" id="SignalP"/>
    </source>
</evidence>
<proteinExistence type="predicted"/>
<dbReference type="PANTHER" id="PTHR45588:SF1">
    <property type="entry name" value="WW DOMAIN-CONTAINING PROTEIN"/>
    <property type="match status" value="1"/>
</dbReference>
<sequence>MKLACIRTILAISMLFSGFVVAHESPKELSVPGNSLDSGLSPLHHAVSTKNKQAQAYFDQGLKLVYAFNHEAALASFVRAIELDPHLAMAAWGMAYALGPNINQPMSEPAHKLAYGALQQAIVLKKYASASEGAYIDALSKRYSADPKADSTALNVAYKDAMADLSRRYPNDVDAAVLYAESVMDLHPWKLWKADGTPEEGTLEAIAALEKALKRQPNHIGANHYYVHAIEMSPYPEKALASARRLETLAPSAGHLVHMPAHIYIRTGDYLAAARSNIAAAHADERLIAAGGQSGYLTGYYGHNLHFLAVSYAYAGNAEQAIAAANKLADMVRPKLKEAPYLDSFYATPALIYTLFDRWDDILALPEAPFEAPVSTTLWHFARSIAYAGKGRNEDAQQERSKFIAAKSSTGEAEEYGNNRSRAVLEVALHYLDGRLALFAKDAPAAVLALREAADAEDKLSYDEPPNWYLSSGWMLGNALLQEGDAVGAEAAFRNDLKHNIASGRSLHGLQLALNEQGKPNQAEQARKQFVQAWRGADITLQTR</sequence>
<evidence type="ECO:0008006" key="5">
    <source>
        <dbReference type="Google" id="ProtNLM"/>
    </source>
</evidence>
<keyword evidence="4" id="KW-1185">Reference proteome</keyword>
<reference evidence="3" key="1">
    <citation type="journal article" date="2014" name="Int. J. Syst. Evol. Microbiol.">
        <title>Complete genome sequence of Corynebacterium casei LMG S-19264T (=DSM 44701T), isolated from a smear-ripened cheese.</title>
        <authorList>
            <consortium name="US DOE Joint Genome Institute (JGI-PGF)"/>
            <person name="Walter F."/>
            <person name="Albersmeier A."/>
            <person name="Kalinowski J."/>
            <person name="Ruckert C."/>
        </authorList>
    </citation>
    <scope>NUCLEOTIDE SEQUENCE</scope>
    <source>
        <strain evidence="3">CGMCC 1.10998</strain>
    </source>
</reference>
<feature type="chain" id="PRO_5037703198" description="Tetratricopeptide repeat-containing protein" evidence="2">
    <location>
        <begin position="23"/>
        <end position="544"/>
    </location>
</feature>
<feature type="signal peptide" evidence="2">
    <location>
        <begin position="1"/>
        <end position="22"/>
    </location>
</feature>
<keyword evidence="2" id="KW-0732">Signal</keyword>
<protein>
    <recommendedName>
        <fullName evidence="5">Tetratricopeptide repeat-containing protein</fullName>
    </recommendedName>
</protein>
<name>A0A916UF04_9BURK</name>
<feature type="repeat" description="TPR" evidence="1">
    <location>
        <begin position="54"/>
        <end position="87"/>
    </location>
</feature>
<dbReference type="EMBL" id="BMED01000001">
    <property type="protein sequence ID" value="GGC69950.1"/>
    <property type="molecule type" value="Genomic_DNA"/>
</dbReference>
<evidence type="ECO:0000313" key="4">
    <source>
        <dbReference type="Proteomes" id="UP000637423"/>
    </source>
</evidence>
<accession>A0A916UF04</accession>
<comment type="caution">
    <text evidence="3">The sequence shown here is derived from an EMBL/GenBank/DDBJ whole genome shotgun (WGS) entry which is preliminary data.</text>
</comment>
<dbReference type="InterPro" id="IPR011990">
    <property type="entry name" value="TPR-like_helical_dom_sf"/>
</dbReference>
<dbReference type="Proteomes" id="UP000637423">
    <property type="component" value="Unassembled WGS sequence"/>
</dbReference>
<gene>
    <name evidence="3" type="ORF">GCM10011396_16220</name>
</gene>
<evidence type="ECO:0000256" key="1">
    <source>
        <dbReference type="PROSITE-ProRule" id="PRU00339"/>
    </source>
</evidence>
<organism evidence="3 4">
    <name type="scientific">Undibacterium terreum</name>
    <dbReference type="NCBI Taxonomy" id="1224302"/>
    <lineage>
        <taxon>Bacteria</taxon>
        <taxon>Pseudomonadati</taxon>
        <taxon>Pseudomonadota</taxon>
        <taxon>Betaproteobacteria</taxon>
        <taxon>Burkholderiales</taxon>
        <taxon>Oxalobacteraceae</taxon>
        <taxon>Undibacterium</taxon>
    </lineage>
</organism>
<dbReference type="SUPFAM" id="SSF48452">
    <property type="entry name" value="TPR-like"/>
    <property type="match status" value="1"/>
</dbReference>
<dbReference type="AlphaFoldDB" id="A0A916UF04"/>
<evidence type="ECO:0000313" key="3">
    <source>
        <dbReference type="EMBL" id="GGC69950.1"/>
    </source>
</evidence>